<dbReference type="EMBL" id="VSSQ01000097">
    <property type="protein sequence ID" value="MPL76443.1"/>
    <property type="molecule type" value="Genomic_DNA"/>
</dbReference>
<comment type="caution">
    <text evidence="1">The sequence shown here is derived from an EMBL/GenBank/DDBJ whole genome shotgun (WGS) entry which is preliminary data.</text>
</comment>
<sequence length="223" mass="25796">MLTKNLFVFPNTVNRKTAVETIELNIEDKVLKFYHNGRPCIIDTEVLKDGSSTVILNNGITDNTYVLYNFREMLQVLDMLPSEFLTNLSQRCFMQIDKSGGEVFIKVFLLKGMNELSSDTNDFSCFAHYTLDYIHELDWRYSWTVKEVKAVLKNGFLTVRFNTTISDFWKTQVFISHAGQSQLVKKGFNSVVFKYIPTENIYFGAENCRYTGRAIDVVRLIRG</sequence>
<dbReference type="AlphaFoldDB" id="A0A644UBS9"/>
<protein>
    <submittedName>
        <fullName evidence="1">Uncharacterized protein</fullName>
    </submittedName>
</protein>
<gene>
    <name evidence="1" type="ORF">SDC9_22288</name>
</gene>
<organism evidence="1">
    <name type="scientific">bioreactor metagenome</name>
    <dbReference type="NCBI Taxonomy" id="1076179"/>
    <lineage>
        <taxon>unclassified sequences</taxon>
        <taxon>metagenomes</taxon>
        <taxon>ecological metagenomes</taxon>
    </lineage>
</organism>
<name>A0A644UBS9_9ZZZZ</name>
<accession>A0A644UBS9</accession>
<reference evidence="1" key="1">
    <citation type="submission" date="2019-08" db="EMBL/GenBank/DDBJ databases">
        <authorList>
            <person name="Kucharzyk K."/>
            <person name="Murdoch R.W."/>
            <person name="Higgins S."/>
            <person name="Loffler F."/>
        </authorList>
    </citation>
    <scope>NUCLEOTIDE SEQUENCE</scope>
</reference>
<evidence type="ECO:0000313" key="1">
    <source>
        <dbReference type="EMBL" id="MPL76443.1"/>
    </source>
</evidence>
<proteinExistence type="predicted"/>